<dbReference type="PRINTS" id="PR00662">
    <property type="entry name" value="G6PISOMERASE"/>
</dbReference>
<organism evidence="5 6">
    <name type="scientific">Brevibacterium samyangense</name>
    <dbReference type="NCBI Taxonomy" id="366888"/>
    <lineage>
        <taxon>Bacteria</taxon>
        <taxon>Bacillati</taxon>
        <taxon>Actinomycetota</taxon>
        <taxon>Actinomycetes</taxon>
        <taxon>Micrococcales</taxon>
        <taxon>Brevibacteriaceae</taxon>
        <taxon>Brevibacterium</taxon>
    </lineage>
</organism>
<keyword evidence="3 4" id="KW-0413">Isomerase</keyword>
<proteinExistence type="inferred from homology"/>
<keyword evidence="1 4" id="KW-0312">Gluconeogenesis</keyword>
<evidence type="ECO:0000256" key="3">
    <source>
        <dbReference type="ARBA" id="ARBA00023235"/>
    </source>
</evidence>
<comment type="pathway">
    <text evidence="4">Carbohydrate degradation; glycolysis; D-glyceraldehyde 3-phosphate and glycerone phosphate from D-glucose: step 2/4.</text>
</comment>
<dbReference type="Gene3D" id="3.40.50.10490">
    <property type="entry name" value="Glucose-6-phosphate isomerase like protein, domain 1"/>
    <property type="match status" value="3"/>
</dbReference>
<keyword evidence="2 4" id="KW-0324">Glycolysis</keyword>
<evidence type="ECO:0000256" key="2">
    <source>
        <dbReference type="ARBA" id="ARBA00023152"/>
    </source>
</evidence>
<name>A0ABN2TNS3_9MICO</name>
<protein>
    <recommendedName>
        <fullName evidence="4">Glucose-6-phosphate isomerase</fullName>
        <ecNumber evidence="4">5.3.1.9</ecNumber>
    </recommendedName>
</protein>
<reference evidence="5 6" key="1">
    <citation type="journal article" date="2019" name="Int. J. Syst. Evol. Microbiol.">
        <title>The Global Catalogue of Microorganisms (GCM) 10K type strain sequencing project: providing services to taxonomists for standard genome sequencing and annotation.</title>
        <authorList>
            <consortium name="The Broad Institute Genomics Platform"/>
            <consortium name="The Broad Institute Genome Sequencing Center for Infectious Disease"/>
            <person name="Wu L."/>
            <person name="Ma J."/>
        </authorList>
    </citation>
    <scope>NUCLEOTIDE SEQUENCE [LARGE SCALE GENOMIC DNA]</scope>
    <source>
        <strain evidence="5 6">JCM 14546</strain>
    </source>
</reference>
<dbReference type="InterPro" id="IPR001672">
    <property type="entry name" value="G6P_Isomerase"/>
</dbReference>
<accession>A0ABN2TNS3</accession>
<dbReference type="PANTHER" id="PTHR11469">
    <property type="entry name" value="GLUCOSE-6-PHOSPHATE ISOMERASE"/>
    <property type="match status" value="1"/>
</dbReference>
<dbReference type="Proteomes" id="UP001500755">
    <property type="component" value="Unassembled WGS sequence"/>
</dbReference>
<dbReference type="InterPro" id="IPR046348">
    <property type="entry name" value="SIS_dom_sf"/>
</dbReference>
<evidence type="ECO:0000256" key="1">
    <source>
        <dbReference type="ARBA" id="ARBA00022432"/>
    </source>
</evidence>
<evidence type="ECO:0000313" key="5">
    <source>
        <dbReference type="EMBL" id="GAA2015067.1"/>
    </source>
</evidence>
<dbReference type="Pfam" id="PF00342">
    <property type="entry name" value="PGI"/>
    <property type="match status" value="1"/>
</dbReference>
<comment type="caution">
    <text evidence="5">The sequence shown here is derived from an EMBL/GenBank/DDBJ whole genome shotgun (WGS) entry which is preliminary data.</text>
</comment>
<dbReference type="EC" id="5.3.1.9" evidence="4"/>
<evidence type="ECO:0000256" key="4">
    <source>
        <dbReference type="RuleBase" id="RU000612"/>
    </source>
</evidence>
<keyword evidence="6" id="KW-1185">Reference proteome</keyword>
<comment type="similarity">
    <text evidence="4">Belongs to the GPI family.</text>
</comment>
<dbReference type="PROSITE" id="PS51463">
    <property type="entry name" value="P_GLUCOSE_ISOMERASE_3"/>
    <property type="match status" value="1"/>
</dbReference>
<gene>
    <name evidence="5" type="ORF">GCM10009755_28590</name>
</gene>
<dbReference type="RefSeq" id="WP_344310822.1">
    <property type="nucleotide sequence ID" value="NZ_BAAANO010000035.1"/>
</dbReference>
<dbReference type="GO" id="GO:0016853">
    <property type="term" value="F:isomerase activity"/>
    <property type="evidence" value="ECO:0007669"/>
    <property type="project" value="UniProtKB-KW"/>
</dbReference>
<dbReference type="SUPFAM" id="SSF53697">
    <property type="entry name" value="SIS domain"/>
    <property type="match status" value="1"/>
</dbReference>
<comment type="catalytic activity">
    <reaction evidence="4">
        <text>alpha-D-glucose 6-phosphate = beta-D-fructose 6-phosphate</text>
        <dbReference type="Rhea" id="RHEA:11816"/>
        <dbReference type="ChEBI" id="CHEBI:57634"/>
        <dbReference type="ChEBI" id="CHEBI:58225"/>
        <dbReference type="EC" id="5.3.1.9"/>
    </reaction>
</comment>
<evidence type="ECO:0000313" key="6">
    <source>
        <dbReference type="Proteomes" id="UP001500755"/>
    </source>
</evidence>
<dbReference type="PANTHER" id="PTHR11469:SF1">
    <property type="entry name" value="GLUCOSE-6-PHOSPHATE ISOMERASE"/>
    <property type="match status" value="1"/>
</dbReference>
<sequence length="540" mass="56253">MKGVDLGYPSPAEFDDEVHDLVTARVASRIAAGDATVWGEAAESEAAKRLGWVNLPTTSADLVPRILALREELLAEGVDHVTLAGMGGSSLAPEVICATAGVPIEIVDTTDPAQVAEAIGTDLSRTVLVVASKSGSTVETDSHRRAFAEAFRASGIDPRRRIVVVTDPGSPFQQLAEDEGYRAVFLADPNVGGRFSALSAFGLVPAGLAGADIAGLLRDAAEYAPVLAADDAENPAVRLGALLGVAHARDTEKLVIASTDSPVVGFGAWLEQLLAESTGKDHKGILPVVVEDRNAPGFTDAHADSVLLFIGDAIGDHQPASGYAAAVNLPLGALFQLWEHVTAIVGYSIGVNPFDQPDVESAKVAARALLEAPANGEHTAPAFVDGPVEVHASPEVIGAASTLGEALAALIDAADEYGYLAVQAFLDRNGDAHAAELRPLLARASGIQTTFGFGPRFLHSTGQYHKGGHPNGVFLQITGENRADIVVPERPFTFGRLLAAQAAGDAQVLRDHGRPVLRLHLQDRSAGLAHIRQAVEGLLA</sequence>
<dbReference type="EMBL" id="BAAANO010000035">
    <property type="protein sequence ID" value="GAA2015067.1"/>
    <property type="molecule type" value="Genomic_DNA"/>
</dbReference>